<proteinExistence type="predicted"/>
<reference evidence="9 11" key="2">
    <citation type="submission" date="2018-06" db="EMBL/GenBank/DDBJ databases">
        <authorList>
            <consortium name="Pathogen Informatics"/>
            <person name="Doyle S."/>
        </authorList>
    </citation>
    <scope>NUCLEOTIDE SEQUENCE [LARGE SCALE GENOMIC DNA]</scope>
    <source>
        <strain evidence="9 11">NCTC11991</strain>
    </source>
</reference>
<dbReference type="SUPFAM" id="SSF46626">
    <property type="entry name" value="Cytochrome c"/>
    <property type="match status" value="1"/>
</dbReference>
<dbReference type="EMBL" id="LNYZ01000007">
    <property type="protein sequence ID" value="KTD79053.1"/>
    <property type="molecule type" value="Genomic_DNA"/>
</dbReference>
<dbReference type="PANTHER" id="PTHR40942">
    <property type="match status" value="1"/>
</dbReference>
<evidence type="ECO:0000259" key="7">
    <source>
        <dbReference type="PROSITE" id="PS51007"/>
    </source>
</evidence>
<keyword evidence="2 6" id="KW-0349">Heme</keyword>
<evidence type="ECO:0000256" key="4">
    <source>
        <dbReference type="ARBA" id="ARBA00022982"/>
    </source>
</evidence>
<dbReference type="Pfam" id="PF13442">
    <property type="entry name" value="Cytochrome_CBB3"/>
    <property type="match status" value="1"/>
</dbReference>
<sequence length="121" mass="13769">MMIRFGIYAMVVLIFQSPVYAETHRPQEFLKSISGTKNEGEQIYNHFCVNCHASKPLISLGAPRVGDEADWKGRLKQGMKVLFEHTDEGLNAMPPRGGCFECTDKQLMRAILYMLPKHPKK</sequence>
<dbReference type="PANTHER" id="PTHR40942:SF4">
    <property type="entry name" value="CYTOCHROME C5"/>
    <property type="match status" value="1"/>
</dbReference>
<dbReference type="OrthoDB" id="9814708at2"/>
<dbReference type="GO" id="GO:0020037">
    <property type="term" value="F:heme binding"/>
    <property type="evidence" value="ECO:0007669"/>
    <property type="project" value="InterPro"/>
</dbReference>
<keyword evidence="3 6" id="KW-0479">Metal-binding</keyword>
<gene>
    <name evidence="9" type="primary">cyc</name>
    <name evidence="8" type="ORF">Lstg_1010</name>
    <name evidence="9" type="ORF">NCTC11991_02255</name>
</gene>
<feature type="domain" description="Cytochrome c" evidence="7">
    <location>
        <begin position="35"/>
        <end position="116"/>
    </location>
</feature>
<dbReference type="EMBL" id="UGOY01000001">
    <property type="protein sequence ID" value="STY23645.1"/>
    <property type="molecule type" value="Genomic_DNA"/>
</dbReference>
<dbReference type="RefSeq" id="WP_058476590.1">
    <property type="nucleotide sequence ID" value="NZ_CAAAIO010000007.1"/>
</dbReference>
<keyword evidence="1" id="KW-0813">Transport</keyword>
<dbReference type="InterPro" id="IPR009056">
    <property type="entry name" value="Cyt_c-like_dom"/>
</dbReference>
<dbReference type="GO" id="GO:0005506">
    <property type="term" value="F:iron ion binding"/>
    <property type="evidence" value="ECO:0007669"/>
    <property type="project" value="InterPro"/>
</dbReference>
<evidence type="ECO:0000313" key="8">
    <source>
        <dbReference type="EMBL" id="KTD79053.1"/>
    </source>
</evidence>
<dbReference type="InterPro" id="IPR036909">
    <property type="entry name" value="Cyt_c-like_dom_sf"/>
</dbReference>
<reference evidence="8 10" key="1">
    <citation type="submission" date="2015-11" db="EMBL/GenBank/DDBJ databases">
        <title>Genomic analysis of 38 Legionella species identifies large and diverse effector repertoires.</title>
        <authorList>
            <person name="Burstein D."/>
            <person name="Amaro F."/>
            <person name="Zusman T."/>
            <person name="Lifshitz Z."/>
            <person name="Cohen O."/>
            <person name="Gilbert J.A."/>
            <person name="Pupko T."/>
            <person name="Shuman H.A."/>
            <person name="Segal G."/>
        </authorList>
    </citation>
    <scope>NUCLEOTIDE SEQUENCE [LARGE SCALE GENOMIC DNA]</scope>
    <source>
        <strain evidence="8 10">SC-18-C9</strain>
    </source>
</reference>
<evidence type="ECO:0000256" key="1">
    <source>
        <dbReference type="ARBA" id="ARBA00022448"/>
    </source>
</evidence>
<dbReference type="Proteomes" id="UP000255110">
    <property type="component" value="Unassembled WGS sequence"/>
</dbReference>
<dbReference type="Proteomes" id="UP000054820">
    <property type="component" value="Unassembled WGS sequence"/>
</dbReference>
<keyword evidence="5 6" id="KW-0408">Iron</keyword>
<organism evidence="9 11">
    <name type="scientific">Legionella steigerwaltii</name>
    <dbReference type="NCBI Taxonomy" id="460"/>
    <lineage>
        <taxon>Bacteria</taxon>
        <taxon>Pseudomonadati</taxon>
        <taxon>Pseudomonadota</taxon>
        <taxon>Gammaproteobacteria</taxon>
        <taxon>Legionellales</taxon>
        <taxon>Legionellaceae</taxon>
        <taxon>Legionella</taxon>
    </lineage>
</organism>
<dbReference type="InterPro" id="IPR002323">
    <property type="entry name" value="Cyt_CIE"/>
</dbReference>
<accession>A0A378L982</accession>
<dbReference type="GO" id="GO:0009055">
    <property type="term" value="F:electron transfer activity"/>
    <property type="evidence" value="ECO:0007669"/>
    <property type="project" value="InterPro"/>
</dbReference>
<keyword evidence="10" id="KW-1185">Reference proteome</keyword>
<name>A0A378L982_9GAMM</name>
<dbReference type="STRING" id="460.Lstg_1010"/>
<evidence type="ECO:0000256" key="5">
    <source>
        <dbReference type="ARBA" id="ARBA00023004"/>
    </source>
</evidence>
<evidence type="ECO:0000256" key="6">
    <source>
        <dbReference type="PROSITE-ProRule" id="PRU00433"/>
    </source>
</evidence>
<keyword evidence="4" id="KW-0249">Electron transport</keyword>
<dbReference type="AlphaFoldDB" id="A0A378L982"/>
<evidence type="ECO:0000313" key="10">
    <source>
        <dbReference type="Proteomes" id="UP000054820"/>
    </source>
</evidence>
<dbReference type="PROSITE" id="PS51007">
    <property type="entry name" value="CYTC"/>
    <property type="match status" value="1"/>
</dbReference>
<evidence type="ECO:0000313" key="11">
    <source>
        <dbReference type="Proteomes" id="UP000255110"/>
    </source>
</evidence>
<dbReference type="PRINTS" id="PR00607">
    <property type="entry name" value="CYTCHROMECIE"/>
</dbReference>
<protein>
    <submittedName>
        <fullName evidence="9">Cytochrome c5</fullName>
    </submittedName>
</protein>
<evidence type="ECO:0000256" key="2">
    <source>
        <dbReference type="ARBA" id="ARBA00022617"/>
    </source>
</evidence>
<evidence type="ECO:0000256" key="3">
    <source>
        <dbReference type="ARBA" id="ARBA00022723"/>
    </source>
</evidence>
<dbReference type="Gene3D" id="1.10.760.10">
    <property type="entry name" value="Cytochrome c-like domain"/>
    <property type="match status" value="1"/>
</dbReference>
<evidence type="ECO:0000313" key="9">
    <source>
        <dbReference type="EMBL" id="STY23645.1"/>
    </source>
</evidence>